<sequence length="543" mass="57362">MNRPSRTEDDLEHPTWNQNPPFLAPDLTTRQDLNGIANTREHRQGCAGPGNGVVACLNDEKQACDGRVCTCNSDTNSWARPPAAMSARPLIAPETAPGGEGQSCRPPSPIRPPSGWIGWIASVVVASTLIQIAGNSLPALVVGAAKPAAPPVVDDVNVEATPLRRLAKRQDTCASDVAGADEYNTPLHVGALLIILTVSSLACAVPMLAAKFPVLRIPEPFFFAVRHFGTGVLLATAFVHLLPTAFISLGNPCLSSFWTTDYPAIPGAIALVGIFFVSVIEMVFSPARAFIPRAGAPGKDDGHTGGAAAAAHHRRPSMAGGHCGQAAVVAAITRPSTTRRGSAIEPVLMQEIAQSNQANNLSKETLEIESQSGGLTAEQQHKKAILQCMLLEVGILFHSVFIGMALSVAIGSNFVVLLIAIAFHQTFEGLALGARIAFIQWPKKTLQPWLMVLAYGCTTPIGQAIGLATHVLYSPNSEFGLILVGTMNAVSSGLLVFAALIELLAEDFLSDQSWSVLRGKRRVIACFLVLFGAICMSLVGAWA</sequence>
<keyword evidence="2 6" id="KW-0812">Transmembrane</keyword>
<gene>
    <name evidence="7" type="ORF">C8A05DRAFT_30688</name>
</gene>
<dbReference type="PANTHER" id="PTHR11040">
    <property type="entry name" value="ZINC/IRON TRANSPORTER"/>
    <property type="match status" value="1"/>
</dbReference>
<keyword evidence="4 6" id="KW-0472">Membrane</keyword>
<dbReference type="PANTHER" id="PTHR11040:SF55">
    <property type="entry name" value="MEMBRANE ZINC ION TRANSPORTER, PUTATIVE (AFU_ORTHOLOGUE AFUA_6G00470)-RELATED"/>
    <property type="match status" value="1"/>
</dbReference>
<dbReference type="Proteomes" id="UP001303889">
    <property type="component" value="Unassembled WGS sequence"/>
</dbReference>
<evidence type="ECO:0000313" key="7">
    <source>
        <dbReference type="EMBL" id="KAK3905460.1"/>
    </source>
</evidence>
<feature type="transmembrane region" description="Helical" evidence="6">
    <location>
        <begin position="416"/>
        <end position="438"/>
    </location>
</feature>
<dbReference type="GO" id="GO:0005886">
    <property type="term" value="C:plasma membrane"/>
    <property type="evidence" value="ECO:0007669"/>
    <property type="project" value="TreeGrafter"/>
</dbReference>
<evidence type="ECO:0000313" key="8">
    <source>
        <dbReference type="Proteomes" id="UP001303889"/>
    </source>
</evidence>
<feature type="region of interest" description="Disordered" evidence="5">
    <location>
        <begin position="1"/>
        <end position="25"/>
    </location>
</feature>
<dbReference type="Pfam" id="PF02535">
    <property type="entry name" value="Zip"/>
    <property type="match status" value="1"/>
</dbReference>
<feature type="transmembrane region" description="Helical" evidence="6">
    <location>
        <begin position="221"/>
        <end position="242"/>
    </location>
</feature>
<feature type="transmembrane region" description="Helical" evidence="6">
    <location>
        <begin position="189"/>
        <end position="209"/>
    </location>
</feature>
<reference evidence="7" key="2">
    <citation type="submission" date="2023-05" db="EMBL/GenBank/DDBJ databases">
        <authorList>
            <consortium name="Lawrence Berkeley National Laboratory"/>
            <person name="Steindorff A."/>
            <person name="Hensen N."/>
            <person name="Bonometti L."/>
            <person name="Westerberg I."/>
            <person name="Brannstrom I.O."/>
            <person name="Guillou S."/>
            <person name="Cros-Aarteil S."/>
            <person name="Calhoun S."/>
            <person name="Haridas S."/>
            <person name="Kuo A."/>
            <person name="Mondo S."/>
            <person name="Pangilinan J."/>
            <person name="Riley R."/>
            <person name="Labutti K."/>
            <person name="Andreopoulos B."/>
            <person name="Lipzen A."/>
            <person name="Chen C."/>
            <person name="Yanf M."/>
            <person name="Daum C."/>
            <person name="Ng V."/>
            <person name="Clum A."/>
            <person name="Ohm R."/>
            <person name="Martin F."/>
            <person name="Silar P."/>
            <person name="Natvig D."/>
            <person name="Lalanne C."/>
            <person name="Gautier V."/>
            <person name="Ament-Velasquez S.L."/>
            <person name="Kruys A."/>
            <person name="Hutchinson M.I."/>
            <person name="Powell A.J."/>
            <person name="Barry K."/>
            <person name="Miller A.N."/>
            <person name="Grigoriev I.V."/>
            <person name="Debuchy R."/>
            <person name="Gladieux P."/>
            <person name="Thoren M.H."/>
            <person name="Johannesson H."/>
        </authorList>
    </citation>
    <scope>NUCLEOTIDE SEQUENCE</scope>
    <source>
        <strain evidence="7">CBS 103.79</strain>
    </source>
</reference>
<proteinExistence type="predicted"/>
<feature type="transmembrane region" description="Helical" evidence="6">
    <location>
        <begin position="115"/>
        <end position="134"/>
    </location>
</feature>
<feature type="region of interest" description="Disordered" evidence="5">
    <location>
        <begin position="301"/>
        <end position="320"/>
    </location>
</feature>
<dbReference type="GO" id="GO:0005385">
    <property type="term" value="F:zinc ion transmembrane transporter activity"/>
    <property type="evidence" value="ECO:0007669"/>
    <property type="project" value="TreeGrafter"/>
</dbReference>
<evidence type="ECO:0000256" key="6">
    <source>
        <dbReference type="SAM" id="Phobius"/>
    </source>
</evidence>
<comment type="subcellular location">
    <subcellularLocation>
        <location evidence="1">Membrane</location>
        <topology evidence="1">Multi-pass membrane protein</topology>
    </subcellularLocation>
</comment>
<feature type="transmembrane region" description="Helical" evidence="6">
    <location>
        <begin position="389"/>
        <end position="410"/>
    </location>
</feature>
<reference evidence="7" key="1">
    <citation type="journal article" date="2023" name="Mol. Phylogenet. Evol.">
        <title>Genome-scale phylogeny and comparative genomics of the fungal order Sordariales.</title>
        <authorList>
            <person name="Hensen N."/>
            <person name="Bonometti L."/>
            <person name="Westerberg I."/>
            <person name="Brannstrom I.O."/>
            <person name="Guillou S."/>
            <person name="Cros-Aarteil S."/>
            <person name="Calhoun S."/>
            <person name="Haridas S."/>
            <person name="Kuo A."/>
            <person name="Mondo S."/>
            <person name="Pangilinan J."/>
            <person name="Riley R."/>
            <person name="LaButti K."/>
            <person name="Andreopoulos B."/>
            <person name="Lipzen A."/>
            <person name="Chen C."/>
            <person name="Yan M."/>
            <person name="Daum C."/>
            <person name="Ng V."/>
            <person name="Clum A."/>
            <person name="Steindorff A."/>
            <person name="Ohm R.A."/>
            <person name="Martin F."/>
            <person name="Silar P."/>
            <person name="Natvig D.O."/>
            <person name="Lalanne C."/>
            <person name="Gautier V."/>
            <person name="Ament-Velasquez S.L."/>
            <person name="Kruys A."/>
            <person name="Hutchinson M.I."/>
            <person name="Powell A.J."/>
            <person name="Barry K."/>
            <person name="Miller A.N."/>
            <person name="Grigoriev I.V."/>
            <person name="Debuchy R."/>
            <person name="Gladieux P."/>
            <person name="Hiltunen Thoren M."/>
            <person name="Johannesson H."/>
        </authorList>
    </citation>
    <scope>NUCLEOTIDE SEQUENCE</scope>
    <source>
        <strain evidence="7">CBS 103.79</strain>
    </source>
</reference>
<dbReference type="InterPro" id="IPR003689">
    <property type="entry name" value="ZIP"/>
</dbReference>
<organism evidence="7 8">
    <name type="scientific">Staphylotrichum tortipilum</name>
    <dbReference type="NCBI Taxonomy" id="2831512"/>
    <lineage>
        <taxon>Eukaryota</taxon>
        <taxon>Fungi</taxon>
        <taxon>Dikarya</taxon>
        <taxon>Ascomycota</taxon>
        <taxon>Pezizomycotina</taxon>
        <taxon>Sordariomycetes</taxon>
        <taxon>Sordariomycetidae</taxon>
        <taxon>Sordariales</taxon>
        <taxon>Chaetomiaceae</taxon>
        <taxon>Staphylotrichum</taxon>
    </lineage>
</organism>
<keyword evidence="8" id="KW-1185">Reference proteome</keyword>
<protein>
    <submittedName>
        <fullName evidence="7">Zinc-regulated transporter 2</fullName>
    </submittedName>
</protein>
<feature type="transmembrane region" description="Helical" evidence="6">
    <location>
        <begin position="522"/>
        <end position="542"/>
    </location>
</feature>
<feature type="transmembrane region" description="Helical" evidence="6">
    <location>
        <begin position="450"/>
        <end position="473"/>
    </location>
</feature>
<dbReference type="AlphaFoldDB" id="A0AAN6MRX4"/>
<evidence type="ECO:0000256" key="1">
    <source>
        <dbReference type="ARBA" id="ARBA00004141"/>
    </source>
</evidence>
<feature type="transmembrane region" description="Helical" evidence="6">
    <location>
        <begin position="262"/>
        <end position="284"/>
    </location>
</feature>
<evidence type="ECO:0000256" key="3">
    <source>
        <dbReference type="ARBA" id="ARBA00022989"/>
    </source>
</evidence>
<name>A0AAN6MRX4_9PEZI</name>
<accession>A0AAN6MRX4</accession>
<evidence type="ECO:0000256" key="5">
    <source>
        <dbReference type="SAM" id="MobiDB-lite"/>
    </source>
</evidence>
<dbReference type="EMBL" id="MU855357">
    <property type="protein sequence ID" value="KAK3905460.1"/>
    <property type="molecule type" value="Genomic_DNA"/>
</dbReference>
<evidence type="ECO:0000256" key="2">
    <source>
        <dbReference type="ARBA" id="ARBA00022692"/>
    </source>
</evidence>
<evidence type="ECO:0000256" key="4">
    <source>
        <dbReference type="ARBA" id="ARBA00023136"/>
    </source>
</evidence>
<comment type="caution">
    <text evidence="7">The sequence shown here is derived from an EMBL/GenBank/DDBJ whole genome shotgun (WGS) entry which is preliminary data.</text>
</comment>
<feature type="transmembrane region" description="Helical" evidence="6">
    <location>
        <begin position="479"/>
        <end position="501"/>
    </location>
</feature>
<keyword evidence="3 6" id="KW-1133">Transmembrane helix</keyword>